<feature type="transmembrane region" description="Helical" evidence="2">
    <location>
        <begin position="179"/>
        <end position="201"/>
    </location>
</feature>
<evidence type="ECO:0000259" key="3">
    <source>
        <dbReference type="Pfam" id="PF01478"/>
    </source>
</evidence>
<comment type="similarity">
    <text evidence="1">Belongs to the peptidase A24 family.</text>
</comment>
<evidence type="ECO:0000256" key="2">
    <source>
        <dbReference type="SAM" id="Phobius"/>
    </source>
</evidence>
<evidence type="ECO:0000313" key="4">
    <source>
        <dbReference type="EMBL" id="PJG83048.1"/>
    </source>
</evidence>
<dbReference type="GO" id="GO:0005886">
    <property type="term" value="C:plasma membrane"/>
    <property type="evidence" value="ECO:0007669"/>
    <property type="project" value="TreeGrafter"/>
</dbReference>
<proteinExistence type="inferred from homology"/>
<name>A0A2M8RVX7_9PAST</name>
<feature type="transmembrane region" description="Helical" evidence="2">
    <location>
        <begin position="213"/>
        <end position="234"/>
    </location>
</feature>
<comment type="caution">
    <text evidence="4">The sequence shown here is derived from an EMBL/GenBank/DDBJ whole genome shotgun (WGS) entry which is preliminary data.</text>
</comment>
<dbReference type="Proteomes" id="UP000230282">
    <property type="component" value="Unassembled WGS sequence"/>
</dbReference>
<gene>
    <name evidence="4" type="ORF">CVP04_06740</name>
</gene>
<feature type="transmembrane region" description="Helical" evidence="2">
    <location>
        <begin position="62"/>
        <end position="80"/>
    </location>
</feature>
<dbReference type="Pfam" id="PF01478">
    <property type="entry name" value="Peptidase_A24"/>
    <property type="match status" value="1"/>
</dbReference>
<dbReference type="GO" id="GO:0004190">
    <property type="term" value="F:aspartic-type endopeptidase activity"/>
    <property type="evidence" value="ECO:0007669"/>
    <property type="project" value="InterPro"/>
</dbReference>
<accession>A0A2M8RVX7</accession>
<dbReference type="AlphaFoldDB" id="A0A2M8RVX7"/>
<protein>
    <submittedName>
        <fullName evidence="4">Prepilin peptidase</fullName>
    </submittedName>
</protein>
<dbReference type="EMBL" id="PHGZ01000013">
    <property type="protein sequence ID" value="PJG83048.1"/>
    <property type="molecule type" value="Genomic_DNA"/>
</dbReference>
<organism evidence="4 5">
    <name type="scientific">Caviibacterium pharyngocola</name>
    <dbReference type="NCBI Taxonomy" id="28159"/>
    <lineage>
        <taxon>Bacteria</taxon>
        <taxon>Pseudomonadati</taxon>
        <taxon>Pseudomonadota</taxon>
        <taxon>Gammaproteobacteria</taxon>
        <taxon>Pasteurellales</taxon>
        <taxon>Pasteurellaceae</taxon>
        <taxon>Caviibacterium</taxon>
    </lineage>
</organism>
<dbReference type="InterPro" id="IPR000045">
    <property type="entry name" value="Prepilin_IV_endopep_pep"/>
</dbReference>
<feature type="transmembrane region" description="Helical" evidence="2">
    <location>
        <begin position="140"/>
        <end position="159"/>
    </location>
</feature>
<dbReference type="GO" id="GO:0006465">
    <property type="term" value="P:signal peptide processing"/>
    <property type="evidence" value="ECO:0007669"/>
    <property type="project" value="TreeGrafter"/>
</dbReference>
<keyword evidence="2" id="KW-0812">Transmembrane</keyword>
<feature type="transmembrane region" description="Helical" evidence="2">
    <location>
        <begin position="85"/>
        <end position="102"/>
    </location>
</feature>
<keyword evidence="2" id="KW-0472">Membrane</keyword>
<dbReference type="PANTHER" id="PTHR30487:SF0">
    <property type="entry name" value="PREPILIN LEADER PEPTIDASE_N-METHYLTRANSFERASE-RELATED"/>
    <property type="match status" value="1"/>
</dbReference>
<evidence type="ECO:0000256" key="1">
    <source>
        <dbReference type="ARBA" id="ARBA00005801"/>
    </source>
</evidence>
<dbReference type="PANTHER" id="PTHR30487">
    <property type="entry name" value="TYPE 4 PREPILIN-LIKE PROTEINS LEADER PEPTIDE-PROCESSING ENZYME"/>
    <property type="match status" value="1"/>
</dbReference>
<feature type="domain" description="Prepilin type IV endopeptidase peptidase" evidence="3">
    <location>
        <begin position="92"/>
        <end position="198"/>
    </location>
</feature>
<dbReference type="OrthoDB" id="5689065at2"/>
<dbReference type="InterPro" id="IPR050882">
    <property type="entry name" value="Prepilin_peptidase/N-MTase"/>
</dbReference>
<evidence type="ECO:0000313" key="5">
    <source>
        <dbReference type="Proteomes" id="UP000230282"/>
    </source>
</evidence>
<keyword evidence="2" id="KW-1133">Transmembrane helix</keyword>
<reference evidence="4 5" key="1">
    <citation type="submission" date="2017-11" db="EMBL/GenBank/DDBJ databases">
        <title>Reclassification of Bisgaard taxon 5 as Caviibacterium pharyngocola gen. nov., sp. nov.</title>
        <authorList>
            <person name="Christensen H."/>
        </authorList>
    </citation>
    <scope>NUCLEOTIDE SEQUENCE [LARGE SCALE GENOMIC DNA]</scope>
    <source>
        <strain evidence="4 5">7_3</strain>
    </source>
</reference>
<sequence length="242" mass="26561">MNFLAALFFGALAGCAVYYYVSGFAQRVSQQVYAGFQECFPHFPLPFNVAQSALISKKCGGFYLYFYGFALLFGLCDLIFIEKSTALWVGCYISLLLTIALIDGLYRLISPALCQQLFALGLLGAFLPTSELELSARLQSAFCGFAAFYGLYYAAKFYYGKEALGRGDYWLMLGLGAFLPAQQLPLLVFIGCMAALGLLCVGGFIGELRRADGYLPFAPFLCFGGLALFLYNLICENNLSFP</sequence>
<dbReference type="RefSeq" id="WP_100296738.1">
    <property type="nucleotide sequence ID" value="NZ_PHGZ01000013.1"/>
</dbReference>
<keyword evidence="5" id="KW-1185">Reference proteome</keyword>
<dbReference type="Gene3D" id="1.20.120.1220">
    <property type="match status" value="1"/>
</dbReference>